<accession>A0A1I3WE94</accession>
<evidence type="ECO:0008006" key="4">
    <source>
        <dbReference type="Google" id="ProtNLM"/>
    </source>
</evidence>
<dbReference type="EMBL" id="FOSL01000002">
    <property type="protein sequence ID" value="SFK05513.1"/>
    <property type="molecule type" value="Genomic_DNA"/>
</dbReference>
<organism evidence="2 3">
    <name type="scientific">Neomesorhizobium albiziae</name>
    <dbReference type="NCBI Taxonomy" id="335020"/>
    <lineage>
        <taxon>Bacteria</taxon>
        <taxon>Pseudomonadati</taxon>
        <taxon>Pseudomonadota</taxon>
        <taxon>Alphaproteobacteria</taxon>
        <taxon>Hyphomicrobiales</taxon>
        <taxon>Phyllobacteriaceae</taxon>
        <taxon>Neomesorhizobium</taxon>
    </lineage>
</organism>
<reference evidence="2 3" key="1">
    <citation type="submission" date="2016-10" db="EMBL/GenBank/DDBJ databases">
        <authorList>
            <person name="Varghese N."/>
            <person name="Submissions S."/>
        </authorList>
    </citation>
    <scope>NUCLEOTIDE SEQUENCE [LARGE SCALE GENOMIC DNA]</scope>
    <source>
        <strain evidence="2 3">DSM 21822</strain>
    </source>
</reference>
<sequence>MRTIITAAFAVIALGGIAYAGEMEGTVKEVDKEKHMIMLEDGMSVTTNMDVKLDGIMAGDKVKITTDDNKMGTKVEKM</sequence>
<feature type="signal peptide" evidence="1">
    <location>
        <begin position="1"/>
        <end position="20"/>
    </location>
</feature>
<feature type="chain" id="PRO_5009302308" description="DUF1344 domain-containing protein" evidence="1">
    <location>
        <begin position="21"/>
        <end position="78"/>
    </location>
</feature>
<dbReference type="AlphaFoldDB" id="A0A1I3WE94"/>
<protein>
    <recommendedName>
        <fullName evidence="4">DUF1344 domain-containing protein</fullName>
    </recommendedName>
</protein>
<dbReference type="InterPro" id="IPR009780">
    <property type="entry name" value="DUF1344"/>
</dbReference>
<evidence type="ECO:0000256" key="1">
    <source>
        <dbReference type="SAM" id="SignalP"/>
    </source>
</evidence>
<keyword evidence="3" id="KW-1185">Reference proteome</keyword>
<name>A0A1I3WE94_9HYPH</name>
<evidence type="ECO:0000313" key="3">
    <source>
        <dbReference type="Proteomes" id="UP000323300"/>
    </source>
</evidence>
<proteinExistence type="predicted"/>
<evidence type="ECO:0000313" key="2">
    <source>
        <dbReference type="EMBL" id="SFK05513.1"/>
    </source>
</evidence>
<keyword evidence="1" id="KW-0732">Signal</keyword>
<gene>
    <name evidence="2" type="ORF">SAMN04488498_102143</name>
</gene>
<dbReference type="RefSeq" id="WP_188130324.1">
    <property type="nucleotide sequence ID" value="NZ_BSPE01000028.1"/>
</dbReference>
<dbReference type="Pfam" id="PF07076">
    <property type="entry name" value="DUF1344"/>
    <property type="match status" value="1"/>
</dbReference>
<dbReference type="Proteomes" id="UP000323300">
    <property type="component" value="Unassembled WGS sequence"/>
</dbReference>